<sequence>MCIDNTEIGSIPPDLRPKCPTSNTFKTTSSWAGIPRRGADEPA</sequence>
<keyword evidence="3" id="KW-1185">Reference proteome</keyword>
<organism evidence="2 3">
    <name type="scientific">Thanatephorus cucumeris (strain AG1-IA)</name>
    <name type="common">Rice sheath blight fungus</name>
    <name type="synonym">Rhizoctonia solani</name>
    <dbReference type="NCBI Taxonomy" id="983506"/>
    <lineage>
        <taxon>Eukaryota</taxon>
        <taxon>Fungi</taxon>
        <taxon>Dikarya</taxon>
        <taxon>Basidiomycota</taxon>
        <taxon>Agaricomycotina</taxon>
        <taxon>Agaricomycetes</taxon>
        <taxon>Cantharellales</taxon>
        <taxon>Ceratobasidiaceae</taxon>
        <taxon>Rhizoctonia</taxon>
        <taxon>Rhizoctonia solani AG-1</taxon>
    </lineage>
</organism>
<protein>
    <submittedName>
        <fullName evidence="2">Uncharacterized protein</fullName>
    </submittedName>
</protein>
<feature type="region of interest" description="Disordered" evidence="1">
    <location>
        <begin position="1"/>
        <end position="43"/>
    </location>
</feature>
<dbReference type="AlphaFoldDB" id="L8WBF3"/>
<accession>L8WBF3</accession>
<name>L8WBF3_THACA</name>
<reference evidence="2 3" key="1">
    <citation type="journal article" date="2013" name="Nat. Commun.">
        <title>The evolution and pathogenic mechanisms of the rice sheath blight pathogen.</title>
        <authorList>
            <person name="Zheng A."/>
            <person name="Lin R."/>
            <person name="Xu L."/>
            <person name="Qin P."/>
            <person name="Tang C."/>
            <person name="Ai P."/>
            <person name="Zhang D."/>
            <person name="Liu Y."/>
            <person name="Sun Z."/>
            <person name="Feng H."/>
            <person name="Wang Y."/>
            <person name="Chen Y."/>
            <person name="Liang X."/>
            <person name="Fu R."/>
            <person name="Li Q."/>
            <person name="Zhang J."/>
            <person name="Yu X."/>
            <person name="Xie Z."/>
            <person name="Ding L."/>
            <person name="Guan P."/>
            <person name="Tang J."/>
            <person name="Liang Y."/>
            <person name="Wang S."/>
            <person name="Deng Q."/>
            <person name="Li S."/>
            <person name="Zhu J."/>
            <person name="Wang L."/>
            <person name="Liu H."/>
            <person name="Li P."/>
        </authorList>
    </citation>
    <scope>NUCLEOTIDE SEQUENCE [LARGE SCALE GENOMIC DNA]</scope>
    <source>
        <strain evidence="3">AG-1 IA</strain>
    </source>
</reference>
<evidence type="ECO:0000256" key="1">
    <source>
        <dbReference type="SAM" id="MobiDB-lite"/>
    </source>
</evidence>
<feature type="compositionally biased region" description="Polar residues" evidence="1">
    <location>
        <begin position="20"/>
        <end position="31"/>
    </location>
</feature>
<comment type="caution">
    <text evidence="2">The sequence shown here is derived from an EMBL/GenBank/DDBJ whole genome shotgun (WGS) entry which is preliminary data.</text>
</comment>
<evidence type="ECO:0000313" key="2">
    <source>
        <dbReference type="EMBL" id="ELU35496.1"/>
    </source>
</evidence>
<gene>
    <name evidence="2" type="ORF">AG1IA_10474</name>
</gene>
<dbReference type="Proteomes" id="UP000011668">
    <property type="component" value="Unassembled WGS sequence"/>
</dbReference>
<dbReference type="HOGENOM" id="CLU_3242449_0_0_1"/>
<evidence type="ECO:0000313" key="3">
    <source>
        <dbReference type="Proteomes" id="UP000011668"/>
    </source>
</evidence>
<dbReference type="EMBL" id="AFRT01006406">
    <property type="protein sequence ID" value="ELU35496.1"/>
    <property type="molecule type" value="Genomic_DNA"/>
</dbReference>
<proteinExistence type="predicted"/>